<evidence type="ECO:0008006" key="3">
    <source>
        <dbReference type="Google" id="ProtNLM"/>
    </source>
</evidence>
<evidence type="ECO:0000313" key="2">
    <source>
        <dbReference type="Proteomes" id="UP000001353"/>
    </source>
</evidence>
<proteinExistence type="predicted"/>
<dbReference type="GO" id="GO:0003677">
    <property type="term" value="F:DNA binding"/>
    <property type="evidence" value="ECO:0007669"/>
    <property type="project" value="InterPro"/>
</dbReference>
<dbReference type="OrthoDB" id="8895516at2"/>
<name>F7ZFM1_ROSLO</name>
<keyword evidence="2" id="KW-1185">Reference proteome</keyword>
<dbReference type="Gene3D" id="1.10.260.40">
    <property type="entry name" value="lambda repressor-like DNA-binding domains"/>
    <property type="match status" value="1"/>
</dbReference>
<dbReference type="SUPFAM" id="SSF47413">
    <property type="entry name" value="lambda repressor-like DNA-binding domains"/>
    <property type="match status" value="1"/>
</dbReference>
<evidence type="ECO:0000313" key="1">
    <source>
        <dbReference type="EMBL" id="AEI96026.1"/>
    </source>
</evidence>
<gene>
    <name evidence="1" type="ordered locus">RLO149_c041300</name>
</gene>
<dbReference type="HOGENOM" id="CLU_084475_0_0_5"/>
<protein>
    <recommendedName>
        <fullName evidence="3">HTH cro/C1-type domain-containing protein</fullName>
    </recommendedName>
</protein>
<dbReference type="EMBL" id="CP002623">
    <property type="protein sequence ID" value="AEI96026.1"/>
    <property type="molecule type" value="Genomic_DNA"/>
</dbReference>
<dbReference type="RefSeq" id="WP_013963905.1">
    <property type="nucleotide sequence ID" value="NC_015730.1"/>
</dbReference>
<dbReference type="AlphaFoldDB" id="F7ZFM1"/>
<dbReference type="STRING" id="391595.RLO149_c041300"/>
<sequence>MDKRDLSRLFKERLSSLIDSHTEGRGHFMRSVGIDRSAMSQFLNPDTDRLPRAETLRRIATVSGVSVDWLLCLENAQEGRQEVAESVQIEKETQADGSTPLDQWRNEAAGFKLRTVPSTLPDIISIAPDVSDRSSVEDARGGGVENVLERISLNDMDIEVAMPLQTLQDLSARTGLWRGTSRDRCHSQLAHMARICADHYPALRLHVYDGTEVFSAPFTVFGNQRVALYIGGAYLVVSSADQVRGFARQFDRLVRRAVISSDKVHVTLKELADAV</sequence>
<dbReference type="CDD" id="cd00093">
    <property type="entry name" value="HTH_XRE"/>
    <property type="match status" value="1"/>
</dbReference>
<reference evidence="1 2" key="1">
    <citation type="journal article" date="2011" name="BMC Genomics">
        <title>Comparative genome analysis and genome-guided physiological analysis of Roseobacter litoralis.</title>
        <authorList>
            <person name="Kalhoefer D."/>
            <person name="Thole S."/>
            <person name="Voget S."/>
            <person name="Lehmann R."/>
            <person name="Liesegang H."/>
            <person name="Wollher A."/>
            <person name="Daniel R."/>
            <person name="Simon M."/>
            <person name="Brinkhoff T."/>
        </authorList>
    </citation>
    <scope>NUCLEOTIDE SEQUENCE [LARGE SCALE GENOMIC DNA]</scope>
    <source>
        <strain evidence="2">ATCC 49566 / DSM 6996 / JCM 21268 / NBRC 15278 / OCh 149</strain>
    </source>
</reference>
<dbReference type="eggNOG" id="COG1476">
    <property type="taxonomic scope" value="Bacteria"/>
</dbReference>
<organism evidence="1 2">
    <name type="scientific">Roseobacter litoralis (strain ATCC 49566 / DSM 6996 / JCM 21268 / NBRC 15278 / OCh 149)</name>
    <dbReference type="NCBI Taxonomy" id="391595"/>
    <lineage>
        <taxon>Bacteria</taxon>
        <taxon>Pseudomonadati</taxon>
        <taxon>Pseudomonadota</taxon>
        <taxon>Alphaproteobacteria</taxon>
        <taxon>Rhodobacterales</taxon>
        <taxon>Roseobacteraceae</taxon>
        <taxon>Roseobacter</taxon>
    </lineage>
</organism>
<dbReference type="KEGG" id="rli:RLO149_c041300"/>
<dbReference type="Proteomes" id="UP000001353">
    <property type="component" value="Chromosome"/>
</dbReference>
<dbReference type="InterPro" id="IPR010982">
    <property type="entry name" value="Lambda_DNA-bd_dom_sf"/>
</dbReference>
<dbReference type="InterPro" id="IPR001387">
    <property type="entry name" value="Cro/C1-type_HTH"/>
</dbReference>
<accession>F7ZFM1</accession>